<keyword evidence="8" id="KW-1185">Reference proteome</keyword>
<evidence type="ECO:0000256" key="1">
    <source>
        <dbReference type="ARBA" id="ARBA00022603"/>
    </source>
</evidence>
<feature type="domain" description="O-methyltransferase dimerisation" evidence="6">
    <location>
        <begin position="13"/>
        <end position="81"/>
    </location>
</feature>
<dbReference type="GO" id="GO:0008171">
    <property type="term" value="F:O-methyltransferase activity"/>
    <property type="evidence" value="ECO:0007669"/>
    <property type="project" value="InterPro"/>
</dbReference>
<dbReference type="InParanoid" id="M1YYD9"/>
<keyword evidence="1 7" id="KW-0489">Methyltransferase</keyword>
<protein>
    <submittedName>
        <fullName evidence="7">O-methyltransferase, family 2</fullName>
        <ecNumber evidence="7">2.1.1.-</ecNumber>
    </submittedName>
</protein>
<dbReference type="AlphaFoldDB" id="M1YYD9"/>
<name>M1YYD9_NITG3</name>
<evidence type="ECO:0000313" key="8">
    <source>
        <dbReference type="Proteomes" id="UP000011704"/>
    </source>
</evidence>
<feature type="domain" description="O-methyltransferase C-terminal" evidence="5">
    <location>
        <begin position="109"/>
        <end position="319"/>
    </location>
</feature>
<proteinExistence type="predicted"/>
<dbReference type="PANTHER" id="PTHR11746">
    <property type="entry name" value="O-METHYLTRANSFERASE"/>
    <property type="match status" value="1"/>
</dbReference>
<sequence>MTDPVRPDKIMQMGLGFWGSKVLLSAVELNVFTHLGQDSFSLETLIEKTGLHSRSARDFFDTLVALGLLHKEDGCYSNTAETVQYLDRSSPFYIGGFLEMANSRLYRFWGDLTEGLKTGLPQNEIKHGEPGLFEAVYGDPAKLKEFLRAMTGLSMGANVNAAAKFPFEKYKTFIDIGGAQGGLPVQVALKHPHITGGNFDLPVVQPVFDEYVASFNLSDRLKFFRGNFFEDDLPTADVLSMGHILHDWDLNEKHTLIRKAYDALPEGGALIIVESIIDDERRENAFGLLMSLNMLIETPGGFDFTGADCCGWMQQAGFQKTEVVHLAGPDSMVIGFK</sequence>
<keyword evidence="2 7" id="KW-0808">Transferase</keyword>
<organism evidence="7 8">
    <name type="scientific">Nitrospina gracilis (strain 3/211)</name>
    <dbReference type="NCBI Taxonomy" id="1266370"/>
    <lineage>
        <taxon>Bacteria</taxon>
        <taxon>Pseudomonadati</taxon>
        <taxon>Nitrospinota/Tectimicrobiota group</taxon>
        <taxon>Nitrospinota</taxon>
        <taxon>Nitrospinia</taxon>
        <taxon>Nitrospinales</taxon>
        <taxon>Nitrospinaceae</taxon>
        <taxon>Nitrospina</taxon>
    </lineage>
</organism>
<reference evidence="7 8" key="1">
    <citation type="journal article" date="2013" name="Front. Microbiol.">
        <title>The genome of Nitrospina gracilis illuminates the metabolism and evolution of the major marine nitrite oxidizer.</title>
        <authorList>
            <person name="Luecker S."/>
            <person name="Nowka B."/>
            <person name="Rattei T."/>
            <person name="Spieck E."/>
            <person name="and Daims H."/>
        </authorList>
    </citation>
    <scope>NUCLEOTIDE SEQUENCE [LARGE SCALE GENOMIC DNA]</scope>
    <source>
        <strain evidence="7 8">3/211</strain>
    </source>
</reference>
<gene>
    <name evidence="7" type="ORF">NITGR_270036</name>
</gene>
<accession>M1YYD9</accession>
<dbReference type="SUPFAM" id="SSF46785">
    <property type="entry name" value="Winged helix' DNA-binding domain"/>
    <property type="match status" value="1"/>
</dbReference>
<dbReference type="Pfam" id="PF00891">
    <property type="entry name" value="Methyltransf_2"/>
    <property type="match status" value="1"/>
</dbReference>
<keyword evidence="3" id="KW-0949">S-adenosyl-L-methionine</keyword>
<dbReference type="Pfam" id="PF08100">
    <property type="entry name" value="Dimerisation"/>
    <property type="match status" value="1"/>
</dbReference>
<evidence type="ECO:0000256" key="3">
    <source>
        <dbReference type="ARBA" id="ARBA00022691"/>
    </source>
</evidence>
<dbReference type="Proteomes" id="UP000011704">
    <property type="component" value="Unassembled WGS sequence"/>
</dbReference>
<dbReference type="SUPFAM" id="SSF53335">
    <property type="entry name" value="S-adenosyl-L-methionine-dependent methyltransferases"/>
    <property type="match status" value="1"/>
</dbReference>
<dbReference type="HOGENOM" id="CLU_005533_4_0_0"/>
<dbReference type="InterPro" id="IPR036390">
    <property type="entry name" value="WH_DNA-bd_sf"/>
</dbReference>
<dbReference type="RefSeq" id="WP_005007626.1">
    <property type="nucleotide sequence ID" value="NZ_HG422173.1"/>
</dbReference>
<dbReference type="EMBL" id="CAQJ01000030">
    <property type="protein sequence ID" value="CCQ90276.1"/>
    <property type="molecule type" value="Genomic_DNA"/>
</dbReference>
<dbReference type="InterPro" id="IPR036388">
    <property type="entry name" value="WH-like_DNA-bd_sf"/>
</dbReference>
<dbReference type="Gene3D" id="1.10.10.10">
    <property type="entry name" value="Winged helix-like DNA-binding domain superfamily/Winged helix DNA-binding domain"/>
    <property type="match status" value="1"/>
</dbReference>
<dbReference type="InterPro" id="IPR012967">
    <property type="entry name" value="COMT_dimerisation"/>
</dbReference>
<dbReference type="EC" id="2.1.1.-" evidence="7"/>
<comment type="caution">
    <text evidence="7">The sequence shown here is derived from an EMBL/GenBank/DDBJ whole genome shotgun (WGS) entry which is preliminary data.</text>
</comment>
<evidence type="ECO:0000259" key="6">
    <source>
        <dbReference type="Pfam" id="PF08100"/>
    </source>
</evidence>
<feature type="active site" description="Proton acceptor" evidence="4">
    <location>
        <position position="246"/>
    </location>
</feature>
<dbReference type="GO" id="GO:0032259">
    <property type="term" value="P:methylation"/>
    <property type="evidence" value="ECO:0007669"/>
    <property type="project" value="UniProtKB-KW"/>
</dbReference>
<dbReference type="PROSITE" id="PS51683">
    <property type="entry name" value="SAM_OMT_II"/>
    <property type="match status" value="1"/>
</dbReference>
<dbReference type="InterPro" id="IPR016461">
    <property type="entry name" value="COMT-like"/>
</dbReference>
<dbReference type="Gene3D" id="3.40.50.150">
    <property type="entry name" value="Vaccinia Virus protein VP39"/>
    <property type="match status" value="1"/>
</dbReference>
<evidence type="ECO:0000259" key="5">
    <source>
        <dbReference type="Pfam" id="PF00891"/>
    </source>
</evidence>
<evidence type="ECO:0000256" key="2">
    <source>
        <dbReference type="ARBA" id="ARBA00022679"/>
    </source>
</evidence>
<evidence type="ECO:0000313" key="7">
    <source>
        <dbReference type="EMBL" id="CCQ90276.1"/>
    </source>
</evidence>
<dbReference type="STRING" id="1266370.NITGR_270036"/>
<dbReference type="InterPro" id="IPR001077">
    <property type="entry name" value="COMT_C"/>
</dbReference>
<dbReference type="PIRSF" id="PIRSF005739">
    <property type="entry name" value="O-mtase"/>
    <property type="match status" value="1"/>
</dbReference>
<evidence type="ECO:0000256" key="4">
    <source>
        <dbReference type="PIRSR" id="PIRSR005739-1"/>
    </source>
</evidence>
<dbReference type="InterPro" id="IPR029063">
    <property type="entry name" value="SAM-dependent_MTases_sf"/>
</dbReference>
<dbReference type="OrthoDB" id="582216at2"/>
<dbReference type="GO" id="GO:0046983">
    <property type="term" value="F:protein dimerization activity"/>
    <property type="evidence" value="ECO:0007669"/>
    <property type="project" value="InterPro"/>
</dbReference>